<dbReference type="PATRIC" id="fig|361041.3.peg.3832"/>
<dbReference type="STRING" id="361041.VW35_02240"/>
<name>A0A0F5LHH7_9HYPH</name>
<sequence length="140" mass="15063">MIRQARKDDIAAIVAMTGRLRASVQSPIEVDDLVTARFVGGLLASPLASVWVVDAPSKATGFLAASIGTASISMLPIAIEHGWWAEQGGGLQLLRRYIGWAKSCGCFAARMSTPPHNERAAEILKRFGFLEAEVAWVKVL</sequence>
<feature type="domain" description="N-acetyltransferase" evidence="1">
    <location>
        <begin position="1"/>
        <end position="140"/>
    </location>
</feature>
<dbReference type="InterPro" id="IPR016181">
    <property type="entry name" value="Acyl_CoA_acyltransferase"/>
</dbReference>
<dbReference type="Proteomes" id="UP000033514">
    <property type="component" value="Unassembled WGS sequence"/>
</dbReference>
<dbReference type="OrthoDB" id="7959761at2"/>
<accession>A0A0F5LHH7</accession>
<proteinExistence type="predicted"/>
<evidence type="ECO:0000313" key="3">
    <source>
        <dbReference type="Proteomes" id="UP000033514"/>
    </source>
</evidence>
<comment type="caution">
    <text evidence="2">The sequence shown here is derived from an EMBL/GenBank/DDBJ whole genome shotgun (WGS) entry which is preliminary data.</text>
</comment>
<dbReference type="PROSITE" id="PS51186">
    <property type="entry name" value="GNAT"/>
    <property type="match status" value="1"/>
</dbReference>
<dbReference type="EMBL" id="LAJG01000005">
    <property type="protein sequence ID" value="KKB81012.1"/>
    <property type="molecule type" value="Genomic_DNA"/>
</dbReference>
<dbReference type="GO" id="GO:0016747">
    <property type="term" value="F:acyltransferase activity, transferring groups other than amino-acyl groups"/>
    <property type="evidence" value="ECO:0007669"/>
    <property type="project" value="InterPro"/>
</dbReference>
<evidence type="ECO:0000313" key="2">
    <source>
        <dbReference type="EMBL" id="KKB81012.1"/>
    </source>
</evidence>
<reference evidence="2 3" key="1">
    <citation type="submission" date="2015-03" db="EMBL/GenBank/DDBJ databases">
        <authorList>
            <person name="Hassan Y.I."/>
            <person name="Lepp D."/>
            <person name="Zhou T."/>
        </authorList>
    </citation>
    <scope>NUCLEOTIDE SEQUENCE [LARGE SCALE GENOMIC DNA]</scope>
    <source>
        <strain evidence="2 3">GH2-10</strain>
    </source>
</reference>
<gene>
    <name evidence="2" type="ORF">VW35_02240</name>
</gene>
<protein>
    <recommendedName>
        <fullName evidence="1">N-acetyltransferase domain-containing protein</fullName>
    </recommendedName>
</protein>
<dbReference type="Gene3D" id="3.40.630.30">
    <property type="match status" value="1"/>
</dbReference>
<keyword evidence="3" id="KW-1185">Reference proteome</keyword>
<dbReference type="SUPFAM" id="SSF55729">
    <property type="entry name" value="Acyl-CoA N-acyltransferases (Nat)"/>
    <property type="match status" value="1"/>
</dbReference>
<dbReference type="RefSeq" id="WP_046141360.1">
    <property type="nucleotide sequence ID" value="NZ_LAJG01000005.1"/>
</dbReference>
<dbReference type="InterPro" id="IPR000182">
    <property type="entry name" value="GNAT_dom"/>
</dbReference>
<organism evidence="2 3">
    <name type="scientific">Devosia soli</name>
    <dbReference type="NCBI Taxonomy" id="361041"/>
    <lineage>
        <taxon>Bacteria</taxon>
        <taxon>Pseudomonadati</taxon>
        <taxon>Pseudomonadota</taxon>
        <taxon>Alphaproteobacteria</taxon>
        <taxon>Hyphomicrobiales</taxon>
        <taxon>Devosiaceae</taxon>
        <taxon>Devosia</taxon>
    </lineage>
</organism>
<evidence type="ECO:0000259" key="1">
    <source>
        <dbReference type="PROSITE" id="PS51186"/>
    </source>
</evidence>
<dbReference type="AlphaFoldDB" id="A0A0F5LHH7"/>